<dbReference type="AlphaFoldDB" id="A0A0D2L5N4"/>
<dbReference type="Gene3D" id="3.40.50.2000">
    <property type="entry name" value="Glycogen Phosphorylase B"/>
    <property type="match status" value="1"/>
</dbReference>
<keyword evidence="3 6" id="KW-0808">Transferase</keyword>
<dbReference type="PANTHER" id="PTHR45825:SF3">
    <property type="entry name" value="GRANULE-BOUND STARCH SYNTHASE 1, CHLOROPLASTIC_AMYLOPLASTIC"/>
    <property type="match status" value="1"/>
</dbReference>
<dbReference type="InterPro" id="IPR013534">
    <property type="entry name" value="Starch_synth_cat_dom"/>
</dbReference>
<reference evidence="6 7" key="1">
    <citation type="journal article" date="2013" name="BMC Genomics">
        <title>Reconstruction of the lipid metabolism for the microalga Monoraphidium neglectum from its genome sequence reveals characteristics suitable for biofuel production.</title>
        <authorList>
            <person name="Bogen C."/>
            <person name="Al-Dilaimi A."/>
            <person name="Albersmeier A."/>
            <person name="Wichmann J."/>
            <person name="Grundmann M."/>
            <person name="Rupp O."/>
            <person name="Lauersen K.J."/>
            <person name="Blifernez-Klassen O."/>
            <person name="Kalinowski J."/>
            <person name="Goesmann A."/>
            <person name="Mussgnug J.H."/>
            <person name="Kruse O."/>
        </authorList>
    </citation>
    <scope>NUCLEOTIDE SEQUENCE [LARGE SCALE GENOMIC DNA]</scope>
    <source>
        <strain evidence="6 7">SAG 48.87</strain>
    </source>
</reference>
<evidence type="ECO:0000256" key="4">
    <source>
        <dbReference type="ARBA" id="ARBA00022922"/>
    </source>
</evidence>
<dbReference type="EMBL" id="KK101073">
    <property type="protein sequence ID" value="KIZ02334.1"/>
    <property type="molecule type" value="Genomic_DNA"/>
</dbReference>
<evidence type="ECO:0000256" key="2">
    <source>
        <dbReference type="ARBA" id="ARBA00022676"/>
    </source>
</evidence>
<evidence type="ECO:0000256" key="3">
    <source>
        <dbReference type="ARBA" id="ARBA00022679"/>
    </source>
</evidence>
<dbReference type="Pfam" id="PF08323">
    <property type="entry name" value="Glyco_transf_5"/>
    <property type="match status" value="1"/>
</dbReference>
<evidence type="ECO:0000313" key="7">
    <source>
        <dbReference type="Proteomes" id="UP000054498"/>
    </source>
</evidence>
<keyword evidence="4" id="KW-0750">Starch biosynthesis</keyword>
<proteinExistence type="predicted"/>
<dbReference type="Proteomes" id="UP000054498">
    <property type="component" value="Unassembled WGS sequence"/>
</dbReference>
<dbReference type="PANTHER" id="PTHR45825">
    <property type="entry name" value="GRANULE-BOUND STARCH SYNTHASE 1, CHLOROPLASTIC/AMYLOPLASTIC"/>
    <property type="match status" value="1"/>
</dbReference>
<evidence type="ECO:0000259" key="5">
    <source>
        <dbReference type="Pfam" id="PF08323"/>
    </source>
</evidence>
<dbReference type="KEGG" id="mng:MNEG_5630"/>
<dbReference type="GO" id="GO:0033840">
    <property type="term" value="F:alpha-1,4-glucan glucosyltransferase (NDP-glucose donor) activity"/>
    <property type="evidence" value="ECO:0007669"/>
    <property type="project" value="UniProtKB-EC"/>
</dbReference>
<protein>
    <submittedName>
        <fullName evidence="6">Putative granule-bound starch synthase 1, chloroplastic/amyloplastic</fullName>
        <ecNumber evidence="6">2.4.1.242</ecNumber>
    </submittedName>
</protein>
<dbReference type="STRING" id="145388.A0A0D2L5N4"/>
<keyword evidence="2 6" id="KW-0328">Glycosyltransferase</keyword>
<keyword evidence="7" id="KW-1185">Reference proteome</keyword>
<dbReference type="UniPathway" id="UPA00152"/>
<comment type="pathway">
    <text evidence="1">Glycan biosynthesis; starch biosynthesis.</text>
</comment>
<dbReference type="SUPFAM" id="SSF53756">
    <property type="entry name" value="UDP-Glycosyltransferase/glycogen phosphorylase"/>
    <property type="match status" value="1"/>
</dbReference>
<dbReference type="GO" id="GO:0019252">
    <property type="term" value="P:starch biosynthetic process"/>
    <property type="evidence" value="ECO:0007669"/>
    <property type="project" value="UniProtKB-UniPathway"/>
</dbReference>
<gene>
    <name evidence="6" type="ORF">MNEG_5630</name>
</gene>
<evidence type="ECO:0000313" key="6">
    <source>
        <dbReference type="EMBL" id="KIZ02334.1"/>
    </source>
</evidence>
<dbReference type="EC" id="2.4.1.242" evidence="6"/>
<sequence>MQLHKMARGARLSASAQRAGIGARRVAVRSVASVAPSADVELAANPLSIAFVAAEVAPWSKTGGLGDVVGGLPIELAKRGHKVITIAPRWVRHAGQSGACCDVQAGDHGPPRYVV</sequence>
<dbReference type="RefSeq" id="XP_013901353.1">
    <property type="nucleotide sequence ID" value="XM_014045899.1"/>
</dbReference>
<dbReference type="GeneID" id="25738507"/>
<feature type="domain" description="Starch synthase catalytic" evidence="5">
    <location>
        <begin position="49"/>
        <end position="94"/>
    </location>
</feature>
<dbReference type="OrthoDB" id="512920at2759"/>
<organism evidence="6 7">
    <name type="scientific">Monoraphidium neglectum</name>
    <dbReference type="NCBI Taxonomy" id="145388"/>
    <lineage>
        <taxon>Eukaryota</taxon>
        <taxon>Viridiplantae</taxon>
        <taxon>Chlorophyta</taxon>
        <taxon>core chlorophytes</taxon>
        <taxon>Chlorophyceae</taxon>
        <taxon>CS clade</taxon>
        <taxon>Sphaeropleales</taxon>
        <taxon>Selenastraceae</taxon>
        <taxon>Monoraphidium</taxon>
    </lineage>
</organism>
<name>A0A0D2L5N4_9CHLO</name>
<evidence type="ECO:0000256" key="1">
    <source>
        <dbReference type="ARBA" id="ARBA00004727"/>
    </source>
</evidence>
<accession>A0A0D2L5N4</accession>